<dbReference type="PROSITE" id="PS01047">
    <property type="entry name" value="HMA_1"/>
    <property type="match status" value="1"/>
</dbReference>
<sequence length="613" mass="65475">MSIKTINIKVGNMVCTSCEALITDEINELTGILEVKASYKKSSVFVKFDDSACSYAKICSAIEKAGYSIESDLAKDNKSSDKPSEYLSIIGVVLIAFIIIRLSQNSGAFDMSSKLGANTTYFMLFVVGLLTSLHCVGMCGGIMMSQSITTIAKSKVDSIKPSLMYNLGRVISYTVLGGIVGALGSVFSLTLTTQASIAIIAGIFMVIMGFNMAGFSTFRGLAIKLPWSKCNSKGKGSTPFVVGLLNGFMPCGPLQTMQLYALATGSPIKGALSMFIFSIGTVPLMLGFGLVANLMNQNNTKKLMKLSGIIVVVLGIVMSNRGLTLLGINLSPMALLSSKTTSANVQITEENKAKVVNGVQEVRITADASGYNPNVVFVQKGVPAKLIVEGKTITSCNNEIVIPSMNKRQKLSKGETVIEFTPGNEDINYSCWMGMIRGLIKVVDNLDTISQSDISAAQNAAPSSNAAGCCGGGAASGTAAQEPTIYGTNISQVPTERLIKKATVSGDIQSLTVKGVGADFEPLMVVLNKGINAKIDFDLSKMDSPDGEYTILDVGYNKVTSFKITNSKGEFEKLFQNPGTYLILNKDQLVLFFQVVDDVNKADLEQLRTEYIY</sequence>
<evidence type="ECO:0000256" key="1">
    <source>
        <dbReference type="ARBA" id="ARBA00022723"/>
    </source>
</evidence>
<dbReference type="InterPro" id="IPR036163">
    <property type="entry name" value="HMA_dom_sf"/>
</dbReference>
<feature type="transmembrane region" description="Helical" evidence="2">
    <location>
        <begin position="170"/>
        <end position="191"/>
    </location>
</feature>
<feature type="transmembrane region" description="Helical" evidence="2">
    <location>
        <begin position="239"/>
        <end position="260"/>
    </location>
</feature>
<evidence type="ECO:0000313" key="4">
    <source>
        <dbReference type="EMBL" id="MBP2021097.1"/>
    </source>
</evidence>
<dbReference type="Pfam" id="PF00403">
    <property type="entry name" value="HMA"/>
    <property type="match status" value="1"/>
</dbReference>
<dbReference type="PROSITE" id="PS50846">
    <property type="entry name" value="HMA_2"/>
    <property type="match status" value="1"/>
</dbReference>
<organism evidence="4 5">
    <name type="scientific">Clostridium punense</name>
    <dbReference type="NCBI Taxonomy" id="1054297"/>
    <lineage>
        <taxon>Bacteria</taxon>
        <taxon>Bacillati</taxon>
        <taxon>Bacillota</taxon>
        <taxon>Clostridia</taxon>
        <taxon>Eubacteriales</taxon>
        <taxon>Clostridiaceae</taxon>
        <taxon>Clostridium</taxon>
    </lineage>
</organism>
<feature type="transmembrane region" description="Helical" evidence="2">
    <location>
        <begin position="122"/>
        <end position="145"/>
    </location>
</feature>
<feature type="transmembrane region" description="Helical" evidence="2">
    <location>
        <begin position="85"/>
        <end position="102"/>
    </location>
</feature>
<keyword evidence="2" id="KW-0472">Membrane</keyword>
<feature type="transmembrane region" description="Helical" evidence="2">
    <location>
        <begin position="197"/>
        <end position="218"/>
    </location>
</feature>
<dbReference type="InterPro" id="IPR008972">
    <property type="entry name" value="Cupredoxin"/>
</dbReference>
<dbReference type="Gene3D" id="2.60.40.420">
    <property type="entry name" value="Cupredoxins - blue copper proteins"/>
    <property type="match status" value="1"/>
</dbReference>
<dbReference type="Gene3D" id="3.30.70.100">
    <property type="match status" value="1"/>
</dbReference>
<dbReference type="PANTHER" id="PTHR42208">
    <property type="entry name" value="HEAVY METAL TRANSPORTER-RELATED"/>
    <property type="match status" value="1"/>
</dbReference>
<keyword evidence="2" id="KW-0812">Transmembrane</keyword>
<accession>A0ABS4JZY8</accession>
<evidence type="ECO:0000256" key="2">
    <source>
        <dbReference type="SAM" id="Phobius"/>
    </source>
</evidence>
<evidence type="ECO:0000259" key="3">
    <source>
        <dbReference type="PROSITE" id="PS50846"/>
    </source>
</evidence>
<dbReference type="EMBL" id="JAGGLL010000005">
    <property type="protein sequence ID" value="MBP2021097.1"/>
    <property type="molecule type" value="Genomic_DNA"/>
</dbReference>
<protein>
    <submittedName>
        <fullName evidence="4">Sulfite exporter TauE/SafE/plastocyanin domain-containing protein/copper chaperone CopZ</fullName>
    </submittedName>
</protein>
<dbReference type="InterPro" id="IPR039447">
    <property type="entry name" value="UreH-like_TM_dom"/>
</dbReference>
<keyword evidence="2" id="KW-1133">Transmembrane helix</keyword>
<dbReference type="InterPro" id="IPR006121">
    <property type="entry name" value="HMA_dom"/>
</dbReference>
<reference evidence="4 5" key="1">
    <citation type="submission" date="2021-03" db="EMBL/GenBank/DDBJ databases">
        <title>Genomic Encyclopedia of Type Strains, Phase IV (KMG-IV): sequencing the most valuable type-strain genomes for metagenomic binning, comparative biology and taxonomic classification.</title>
        <authorList>
            <person name="Goeker M."/>
        </authorList>
    </citation>
    <scope>NUCLEOTIDE SEQUENCE [LARGE SCALE GENOMIC DNA]</scope>
    <source>
        <strain evidence="4 5">DSM 28650</strain>
    </source>
</reference>
<feature type="transmembrane region" description="Helical" evidence="2">
    <location>
        <begin position="272"/>
        <end position="294"/>
    </location>
</feature>
<dbReference type="Proteomes" id="UP001519308">
    <property type="component" value="Unassembled WGS sequence"/>
</dbReference>
<dbReference type="RefSeq" id="WP_021282242.1">
    <property type="nucleotide sequence ID" value="NZ_JAGGLL010000005.1"/>
</dbReference>
<comment type="caution">
    <text evidence="4">The sequence shown here is derived from an EMBL/GenBank/DDBJ whole genome shotgun (WGS) entry which is preliminary data.</text>
</comment>
<name>A0ABS4JZY8_9CLOT</name>
<keyword evidence="5" id="KW-1185">Reference proteome</keyword>
<evidence type="ECO:0000313" key="5">
    <source>
        <dbReference type="Proteomes" id="UP001519308"/>
    </source>
</evidence>
<dbReference type="CDD" id="cd00371">
    <property type="entry name" value="HMA"/>
    <property type="match status" value="1"/>
</dbReference>
<proteinExistence type="predicted"/>
<keyword evidence="1" id="KW-0479">Metal-binding</keyword>
<dbReference type="SUPFAM" id="SSF55008">
    <property type="entry name" value="HMA, heavy metal-associated domain"/>
    <property type="match status" value="1"/>
</dbReference>
<dbReference type="InterPro" id="IPR017969">
    <property type="entry name" value="Heavy-metal-associated_CS"/>
</dbReference>
<feature type="domain" description="HMA" evidence="3">
    <location>
        <begin position="4"/>
        <end position="70"/>
    </location>
</feature>
<gene>
    <name evidence="4" type="ORF">J2Z44_000884</name>
</gene>
<feature type="transmembrane region" description="Helical" evidence="2">
    <location>
        <begin position="306"/>
        <end position="328"/>
    </location>
</feature>
<dbReference type="Pfam" id="PF13386">
    <property type="entry name" value="DsbD_2"/>
    <property type="match status" value="1"/>
</dbReference>
<dbReference type="PANTHER" id="PTHR42208:SF1">
    <property type="entry name" value="HEAVY METAL TRANSPORTER"/>
    <property type="match status" value="1"/>
</dbReference>